<keyword evidence="10" id="KW-0251">Elongation factor</keyword>
<dbReference type="GO" id="GO:0071007">
    <property type="term" value="C:U2-type catalytic step 2 spliceosome"/>
    <property type="evidence" value="ECO:0007669"/>
    <property type="project" value="TreeGrafter"/>
</dbReference>
<dbReference type="InterPro" id="IPR000795">
    <property type="entry name" value="T_Tr_GTP-bd_dom"/>
</dbReference>
<dbReference type="InterPro" id="IPR020568">
    <property type="entry name" value="Ribosomal_Su5_D2-typ_SF"/>
</dbReference>
<dbReference type="GO" id="GO:0005525">
    <property type="term" value="F:GTP binding"/>
    <property type="evidence" value="ECO:0007669"/>
    <property type="project" value="UniProtKB-KW"/>
</dbReference>
<feature type="compositionally biased region" description="Basic and acidic residues" evidence="8">
    <location>
        <begin position="33"/>
        <end position="54"/>
    </location>
</feature>
<dbReference type="EMBL" id="JABWAB010000003">
    <property type="protein sequence ID" value="KAF6057554.1"/>
    <property type="molecule type" value="Genomic_DNA"/>
</dbReference>
<dbReference type="Pfam" id="PF00009">
    <property type="entry name" value="GTP_EFTU"/>
    <property type="match status" value="1"/>
</dbReference>
<evidence type="ECO:0000256" key="3">
    <source>
        <dbReference type="ARBA" id="ARBA00022741"/>
    </source>
</evidence>
<dbReference type="GO" id="GO:0000388">
    <property type="term" value="P:spliceosome conformational change to release U4 (or U4atac) and U1 (or U11)"/>
    <property type="evidence" value="ECO:0007669"/>
    <property type="project" value="EnsemblFungi"/>
</dbReference>
<dbReference type="InterPro" id="IPR014721">
    <property type="entry name" value="Ribsml_uS5_D2-typ_fold_subgr"/>
</dbReference>
<protein>
    <submittedName>
        <fullName evidence="10">Elongation factor Tu GTP binding domain family protein</fullName>
    </submittedName>
</protein>
<dbReference type="Pfam" id="PF03764">
    <property type="entry name" value="EFG_IV"/>
    <property type="match status" value="1"/>
</dbReference>
<reference evidence="10" key="1">
    <citation type="submission" date="2020-03" db="EMBL/GenBank/DDBJ databases">
        <title>FDA dAtabase for Regulatory Grade micrObial Sequences (FDA-ARGOS): Supporting development and validation of Infectious Disease Dx tests.</title>
        <authorList>
            <person name="Campos J."/>
            <person name="Goldberg B."/>
            <person name="Tallon L."/>
            <person name="Sadzewicz L."/>
            <person name="Vavikolanu K."/>
            <person name="Mehta A."/>
            <person name="Aluvathingal J."/>
            <person name="Nadendla S."/>
            <person name="Nandy P."/>
            <person name="Geyer C."/>
            <person name="Yan Y."/>
            <person name="Sichtig H."/>
        </authorList>
    </citation>
    <scope>NUCLEOTIDE SEQUENCE [LARGE SCALE GENOMIC DNA]</scope>
    <source>
        <strain evidence="10">FDAARGOS_652</strain>
    </source>
</reference>
<evidence type="ECO:0000256" key="1">
    <source>
        <dbReference type="ARBA" id="ARBA00004123"/>
    </source>
</evidence>
<feature type="domain" description="Tr-type G" evidence="9">
    <location>
        <begin position="120"/>
        <end position="333"/>
    </location>
</feature>
<dbReference type="PRINTS" id="PR00315">
    <property type="entry name" value="ELONGATNFCT"/>
</dbReference>
<dbReference type="SUPFAM" id="SSF54980">
    <property type="entry name" value="EF-G C-terminal domain-like"/>
    <property type="match status" value="2"/>
</dbReference>
<evidence type="ECO:0000256" key="8">
    <source>
        <dbReference type="SAM" id="MobiDB-lite"/>
    </source>
</evidence>
<dbReference type="Gene3D" id="2.40.30.10">
    <property type="entry name" value="Translation factors"/>
    <property type="match status" value="1"/>
</dbReference>
<evidence type="ECO:0000256" key="6">
    <source>
        <dbReference type="ARBA" id="ARBA00023242"/>
    </source>
</evidence>
<dbReference type="Gene3D" id="3.40.50.300">
    <property type="entry name" value="P-loop containing nucleotide triphosphate hydrolases"/>
    <property type="match status" value="1"/>
</dbReference>
<dbReference type="CDD" id="cd01683">
    <property type="entry name" value="EF2_IV_snRNP"/>
    <property type="match status" value="1"/>
</dbReference>
<dbReference type="Proteomes" id="UP000590412">
    <property type="component" value="Unassembled WGS sequence"/>
</dbReference>
<comment type="subcellular location">
    <subcellularLocation>
        <location evidence="1">Nucleus</location>
    </subcellularLocation>
</comment>
<dbReference type="FunFam" id="3.40.50.300:FF:000646">
    <property type="entry name" value="U5 small nuclear ribonucleoprotein component"/>
    <property type="match status" value="1"/>
</dbReference>
<dbReference type="GO" id="GO:0005829">
    <property type="term" value="C:cytosol"/>
    <property type="evidence" value="ECO:0007669"/>
    <property type="project" value="TreeGrafter"/>
</dbReference>
<proteinExistence type="predicted"/>
<dbReference type="InterPro" id="IPR027417">
    <property type="entry name" value="P-loop_NTPase"/>
</dbReference>
<evidence type="ECO:0000256" key="4">
    <source>
        <dbReference type="ARBA" id="ARBA00023134"/>
    </source>
</evidence>
<dbReference type="InterPro" id="IPR005517">
    <property type="entry name" value="Transl_elong_EFG/EF2_IV"/>
</dbReference>
<dbReference type="CDD" id="cd04096">
    <property type="entry name" value="eEF2_snRNP_like_C"/>
    <property type="match status" value="1"/>
</dbReference>
<feature type="compositionally biased region" description="Acidic residues" evidence="8">
    <location>
        <begin position="19"/>
        <end position="31"/>
    </location>
</feature>
<dbReference type="Pfam" id="PF00679">
    <property type="entry name" value="EFG_C"/>
    <property type="match status" value="1"/>
</dbReference>
<evidence type="ECO:0000313" key="10">
    <source>
        <dbReference type="EMBL" id="KAF6057554.1"/>
    </source>
</evidence>
<evidence type="ECO:0000259" key="9">
    <source>
        <dbReference type="PROSITE" id="PS51722"/>
    </source>
</evidence>
<dbReference type="SMART" id="SM00889">
    <property type="entry name" value="EFG_IV"/>
    <property type="match status" value="1"/>
</dbReference>
<dbReference type="Gene3D" id="3.90.1430.10">
    <property type="entry name" value="Yeast translation eEF2 (G' domain)"/>
    <property type="match status" value="1"/>
</dbReference>
<dbReference type="Gene3D" id="3.30.70.870">
    <property type="entry name" value="Elongation Factor G (Translational Gtpase), domain 3"/>
    <property type="match status" value="1"/>
</dbReference>
<keyword evidence="5" id="KW-0508">mRNA splicing</keyword>
<dbReference type="SUPFAM" id="SSF52540">
    <property type="entry name" value="P-loop containing nucleoside triphosphate hydrolases"/>
    <property type="match status" value="1"/>
</dbReference>
<dbReference type="PANTHER" id="PTHR42908">
    <property type="entry name" value="TRANSLATION ELONGATION FACTOR-RELATED"/>
    <property type="match status" value="1"/>
</dbReference>
<dbReference type="GO" id="GO:0005682">
    <property type="term" value="C:U5 snRNP"/>
    <property type="evidence" value="ECO:0007669"/>
    <property type="project" value="EnsemblFungi"/>
</dbReference>
<keyword evidence="3" id="KW-0547">Nucleotide-binding</keyword>
<evidence type="ECO:0000313" key="11">
    <source>
        <dbReference type="Proteomes" id="UP000590412"/>
    </source>
</evidence>
<dbReference type="PANTHER" id="PTHR42908:SF6">
    <property type="entry name" value="116 KDA U5 SMALL NUCLEAR RIBONUCLEOPROTEIN COMPONENT"/>
    <property type="match status" value="1"/>
</dbReference>
<dbReference type="InterPro" id="IPR000640">
    <property type="entry name" value="EFG_V-like"/>
</dbReference>
<dbReference type="InterPro" id="IPR005225">
    <property type="entry name" value="Small_GTP-bd"/>
</dbReference>
<name>A0A8X7NN58_CANPA</name>
<evidence type="ECO:0000256" key="5">
    <source>
        <dbReference type="ARBA" id="ARBA00023187"/>
    </source>
</evidence>
<dbReference type="Gene3D" id="3.30.230.10">
    <property type="match status" value="1"/>
</dbReference>
<dbReference type="InterPro" id="IPR035647">
    <property type="entry name" value="EFG_III/V"/>
</dbReference>
<dbReference type="InterPro" id="IPR009000">
    <property type="entry name" value="Transl_B-barrel_sf"/>
</dbReference>
<dbReference type="SUPFAM" id="SSF54211">
    <property type="entry name" value="Ribosomal protein S5 domain 2-like"/>
    <property type="match status" value="1"/>
</dbReference>
<evidence type="ECO:0000256" key="7">
    <source>
        <dbReference type="ARBA" id="ARBA00055641"/>
    </source>
</evidence>
<comment type="caution">
    <text evidence="10">The sequence shown here is derived from an EMBL/GenBank/DDBJ whole genome shotgun (WGS) entry which is preliminary data.</text>
</comment>
<dbReference type="OrthoDB" id="364892at2759"/>
<dbReference type="GO" id="GO:0000349">
    <property type="term" value="P:generation of catalytic spliceosome for first transesterification step"/>
    <property type="evidence" value="ECO:0007669"/>
    <property type="project" value="EnsemblFungi"/>
</dbReference>
<keyword evidence="10" id="KW-0648">Protein biosynthesis</keyword>
<dbReference type="GO" id="GO:0046540">
    <property type="term" value="C:U4/U6 x U5 tri-snRNP complex"/>
    <property type="evidence" value="ECO:0007669"/>
    <property type="project" value="EnsemblFungi"/>
</dbReference>
<dbReference type="AlphaFoldDB" id="A0A8X7NN58"/>
<keyword evidence="2" id="KW-0507">mRNA processing</keyword>
<keyword evidence="4" id="KW-0342">GTP-binding</keyword>
<sequence>MSDEEEIYDEFGNLIGESVESDSDSDSESQQEDVSKQETQELVRIESDDKESHETALANTNIPTNDAEIIYVNPTNFADDAPVIAPNVEKKMKMVIDEENLPQLTYSREFLINTINEVPERIRNFCIVGNFQSGKTTLVDQLVQRAHATNLSKNKNSTYLHPLRYLDNHVLEKDREASIKSSPITLMLPNSKGRSIVLSLIDTPGHVDFNDEVMAGLEVCDGAVLVLDVVMGFTYKDKLVLKEIISRNLPLVLVLNKIDRLILELRVPPKDAYLKLFNIIDDVNQYVAQKSMRNYTMFQKLTPTSNNVIFASSDFGVNFTLDSFANLYSQNQQSDSQPVEFADKLWGDYYFNYDNNEITTDSNGGRYTRTFVTFVLEVIYQIAIYALTTEPPHKELNKVLWDNFGVSIPKSIYKKDIKVLLKSVFQAVFKRDTGLVDSIEQSINPPQASPKNSPMLGKISKLIESADGGSFLALARVFSGSLSVGDAVKICVQNEEDEESSEVEVVIKQLYLPGGRYKVPVESISNTIVLIPDVDSSITKGATIISQDNLKDPIFKIPNYSIASVMKVVVEPMNPTQRPLLLEGLNKISKSYLSSVFQVEESGECAIIAPGEFYLDCVLHDLRLFFNNDLQIRVSDPMTIFSETCIAQSFTQIPVTTPEGKVSISVIAEPVNDAKLSYEIENGLMDIHLSKKEMSSFLKSKFGWDALAARSVWSFGPDDLIGPDILLDDTLDEETDKEMLINLKPLIVSGFKWSVNEGPLFNEPIRNVKFKILEVHFGQNSEPFLNAAQIIPLMRRACHTGLLTAKPRVMEPIYHVEAICPYKAIRIVKEALKLRRGRHYKEEPVEGTPLYRIEGFVPVIDSFGMSSDIKLHAQNKVSMSLVFSHWEIVSGDPFDDTCPLPTLEPVPMESLSRDFLLKTRKRKGLTGEPTVQKYIDTELYLKLKERELVL</sequence>
<feature type="region of interest" description="Disordered" evidence="8">
    <location>
        <begin position="1"/>
        <end position="55"/>
    </location>
</feature>
<gene>
    <name evidence="10" type="ORF">FOB60_002109</name>
</gene>
<dbReference type="GO" id="GO:0000974">
    <property type="term" value="C:Prp19 complex"/>
    <property type="evidence" value="ECO:0007669"/>
    <property type="project" value="EnsemblFungi"/>
</dbReference>
<organism evidence="10 11">
    <name type="scientific">Candida parapsilosis</name>
    <name type="common">Yeast</name>
    <dbReference type="NCBI Taxonomy" id="5480"/>
    <lineage>
        <taxon>Eukaryota</taxon>
        <taxon>Fungi</taxon>
        <taxon>Dikarya</taxon>
        <taxon>Ascomycota</taxon>
        <taxon>Saccharomycotina</taxon>
        <taxon>Pichiomycetes</taxon>
        <taxon>Debaryomycetaceae</taxon>
        <taxon>Candida/Lodderomyces clade</taxon>
        <taxon>Candida</taxon>
    </lineage>
</organism>
<dbReference type="SMART" id="SM00838">
    <property type="entry name" value="EFG_C"/>
    <property type="match status" value="1"/>
</dbReference>
<dbReference type="SUPFAM" id="SSF50447">
    <property type="entry name" value="Translation proteins"/>
    <property type="match status" value="1"/>
</dbReference>
<dbReference type="GO" id="GO:0003746">
    <property type="term" value="F:translation elongation factor activity"/>
    <property type="evidence" value="ECO:0007669"/>
    <property type="project" value="UniProtKB-KW"/>
</dbReference>
<dbReference type="Gene3D" id="3.30.70.240">
    <property type="match status" value="1"/>
</dbReference>
<dbReference type="GO" id="GO:0003924">
    <property type="term" value="F:GTPase activity"/>
    <property type="evidence" value="ECO:0007669"/>
    <property type="project" value="EnsemblFungi"/>
</dbReference>
<keyword evidence="6" id="KW-0539">Nucleus</keyword>
<accession>A0A8X7NN58</accession>
<dbReference type="GO" id="GO:0030623">
    <property type="term" value="F:U5 snRNA binding"/>
    <property type="evidence" value="ECO:0007669"/>
    <property type="project" value="EnsemblFungi"/>
</dbReference>
<evidence type="ECO:0000256" key="2">
    <source>
        <dbReference type="ARBA" id="ARBA00022664"/>
    </source>
</evidence>
<dbReference type="NCBIfam" id="TIGR00231">
    <property type="entry name" value="small_GTP"/>
    <property type="match status" value="1"/>
</dbReference>
<comment type="function">
    <text evidence="7">Component of the U5 snRNP complex required for pre-mRNA splicing. Binds GTP.</text>
</comment>
<dbReference type="FunFam" id="3.30.70.870:FF:000002">
    <property type="entry name" value="Translation elongation factor 2"/>
    <property type="match status" value="1"/>
</dbReference>
<dbReference type="PROSITE" id="PS51722">
    <property type="entry name" value="G_TR_2"/>
    <property type="match status" value="1"/>
</dbReference>
<dbReference type="GO" id="GO:0000244">
    <property type="term" value="P:spliceosomal tri-snRNP complex assembly"/>
    <property type="evidence" value="ECO:0007669"/>
    <property type="project" value="EnsemblFungi"/>
</dbReference>